<organism evidence="3 4">
    <name type="scientific">Cardamine amara subsp. amara</name>
    <dbReference type="NCBI Taxonomy" id="228776"/>
    <lineage>
        <taxon>Eukaryota</taxon>
        <taxon>Viridiplantae</taxon>
        <taxon>Streptophyta</taxon>
        <taxon>Embryophyta</taxon>
        <taxon>Tracheophyta</taxon>
        <taxon>Spermatophyta</taxon>
        <taxon>Magnoliopsida</taxon>
        <taxon>eudicotyledons</taxon>
        <taxon>Gunneridae</taxon>
        <taxon>Pentapetalae</taxon>
        <taxon>rosids</taxon>
        <taxon>malvids</taxon>
        <taxon>Brassicales</taxon>
        <taxon>Brassicaceae</taxon>
        <taxon>Cardamineae</taxon>
        <taxon>Cardamine</taxon>
    </lineage>
</organism>
<feature type="region of interest" description="Disordered" evidence="1">
    <location>
        <begin position="168"/>
        <end position="193"/>
    </location>
</feature>
<evidence type="ECO:0000259" key="2">
    <source>
        <dbReference type="Pfam" id="PF06972"/>
    </source>
</evidence>
<proteinExistence type="predicted"/>
<accession>A0ABD1ADK2</accession>
<feature type="compositionally biased region" description="Polar residues" evidence="1">
    <location>
        <begin position="91"/>
        <end position="105"/>
    </location>
</feature>
<comment type="caution">
    <text evidence="3">The sequence shown here is derived from an EMBL/GenBank/DDBJ whole genome shotgun (WGS) entry which is preliminary data.</text>
</comment>
<reference evidence="3 4" key="1">
    <citation type="submission" date="2024-04" db="EMBL/GenBank/DDBJ databases">
        <title>Genome assembly C_amara_ONT_v2.</title>
        <authorList>
            <person name="Yant L."/>
            <person name="Moore C."/>
            <person name="Slenker M."/>
        </authorList>
    </citation>
    <scope>NUCLEOTIDE SEQUENCE [LARGE SCALE GENOMIC DNA]</scope>
    <source>
        <tissue evidence="3">Leaf</tissue>
    </source>
</reference>
<dbReference type="PANTHER" id="PTHR46775">
    <property type="entry name" value="FLOCCULATION PROTEIN (DUF1296)"/>
    <property type="match status" value="1"/>
</dbReference>
<feature type="region of interest" description="Disordered" evidence="1">
    <location>
        <begin position="70"/>
        <end position="154"/>
    </location>
</feature>
<feature type="domain" description="GBF-interacting protein 1 N-terminal" evidence="2">
    <location>
        <begin position="14"/>
        <end position="74"/>
    </location>
</feature>
<evidence type="ECO:0000313" key="3">
    <source>
        <dbReference type="EMBL" id="KAL1204868.1"/>
    </source>
</evidence>
<dbReference type="InterPro" id="IPR044277">
    <property type="entry name" value="GIP1"/>
</dbReference>
<dbReference type="SUPFAM" id="SSF46934">
    <property type="entry name" value="UBA-like"/>
    <property type="match status" value="1"/>
</dbReference>
<dbReference type="EMBL" id="JBANAX010000526">
    <property type="protein sequence ID" value="KAL1204868.1"/>
    <property type="molecule type" value="Genomic_DNA"/>
</dbReference>
<keyword evidence="4" id="KW-1185">Reference proteome</keyword>
<dbReference type="InterPro" id="IPR009060">
    <property type="entry name" value="UBA-like_sf"/>
</dbReference>
<dbReference type="InterPro" id="IPR009719">
    <property type="entry name" value="GIP1_N"/>
</dbReference>
<gene>
    <name evidence="3" type="ORF">V5N11_017470</name>
</gene>
<evidence type="ECO:0000313" key="4">
    <source>
        <dbReference type="Proteomes" id="UP001558713"/>
    </source>
</evidence>
<dbReference type="PANTHER" id="PTHR46775:SF5">
    <property type="entry name" value="GBF-INTERACTING PROTEIN 1"/>
    <property type="match status" value="1"/>
</dbReference>
<dbReference type="Pfam" id="PF06972">
    <property type="entry name" value="GIP1_N"/>
    <property type="match status" value="1"/>
</dbReference>
<sequence>MSSISGDGGSRVSIPADLLETIQNIREVTGKQHSDEDIYSVFKDCFNDPHETTQKLLYLDTFHEVRSKRERKKENLVPTTQGRGRTGRRNFASSYTGQYANNGRNAASKKLSGANHRMGGSGTAFPASNKAINNAKPSSIKAPNPIGPSSGVSNHKIQDALISPLNKVVTEEQPPSKSTSSSQDVVELDKSKASSVPVAVSDSAVENDTHYALDGISLISEQSSMIVTSNCSSQSEQVTKSEAIVNKAKNQSLLKSDVVERPHVTFPVHLQVAKKLENGLTFGSFDSNFVREASSDNCTIGCDDSNSESSHGTAAFGASARKDISSFSQDEDLIILNSASETELALQSDQTVHPVEGSEGDKLKEEILPVTDTHQAANGYAPPIPYPDQCSIAASQQAMHLYRQQYHLNFYPYGPYIPPYYMLQPYIHQFLSPNGLQPQSYLPPGDDASAKISLGPIKSGSDIGNAPHTTIPSPYDPSYTVAFNHIPSAATVNSTHKEEKMENIYTTGPMSLGNLQTSAMYNLSLQGHQLAFPTVQTGFPGIYQQTQPILAAPTISAMTEPTGFSRITNQQPQAALKNLGNNY</sequence>
<name>A0ABD1ADK2_CARAN</name>
<protein>
    <submittedName>
        <fullName evidence="3">GBF-interacting protein 1</fullName>
    </submittedName>
</protein>
<dbReference type="AlphaFoldDB" id="A0ABD1ADK2"/>
<feature type="compositionally biased region" description="Polar residues" evidence="1">
    <location>
        <begin position="173"/>
        <end position="184"/>
    </location>
</feature>
<dbReference type="Proteomes" id="UP001558713">
    <property type="component" value="Unassembled WGS sequence"/>
</dbReference>
<evidence type="ECO:0000256" key="1">
    <source>
        <dbReference type="SAM" id="MobiDB-lite"/>
    </source>
</evidence>